<protein>
    <recommendedName>
        <fullName evidence="1">Helicase ATP-binding domain-containing protein</fullName>
    </recommendedName>
</protein>
<sequence>MTNKKGFNVEVAIRKTTDENYTEIDYNKKVFTDYNFDYSVKRGEKTRNSVNYEDATLQYRWLSDEQKAKVSIFDETTIPPAKKDTKETTINGLYAHLSLNELCKTYNQFSADNAQNFANIRWAYFNKLGEFKSYLYLNPDDEERVRNISEPKLRKKFGFEYIGQLVEFLKYNPEKFDPAETLVINIASLKKKVKEYSLTIAKGILSGGIKQSETMVYGAPFMFYDIDVKENEENPLLYETNGRINTLNHKVYQALEKISVLCFRSSRKLGISGGVLYVPALENVFDNKKHVSIAVSVLAYINKHYLPTPIVFDKGQSQFTLGRRFPPRLEKLQTNTKKDYYKSRDIILNKEALEFDIPFIEEVNENSTSKKKRSGSSDGKKTFTNYVTTSDFVQNELNENELKVVQNYNRLTNVLDLFIESGVYEVATEERNGWVGMTKTADSSSSSTFVNSSSNSFKCHSESLKGTRAFHLLVQLYFEGDVRKAYESIAPVTEEVKVIPLKEDNFFYDELESEILPTFGLEFLNNTHKRPVKQLYMTDKGLELLDVNFFDLMGYTSRDKEIVVHLAYKDSGFPYEIESIRGTDVETVIDLDTIIADPKKRFLTSEIILENCTSKVNQIESPCGTGKTTVWLSSKSVEGMVSNYKVLFVMPRTSMILQQLADTHVSAKMFASFGKKIDKNLIPDNIEFIPSIGNNPEKMVDKDGNVKSGFLTYAQFANPKLKNVYLDKYDFIVFDESHLLSVDDFNKSNDTTITKIEQLSKGGESDMKIVMMSATPETEIKTFLDNIDDFKVIKVMKSHSVTPEMNIVSVGELSKPKRNALMYKYIMDSVEMGRKAVVYMNHGDKIKNHWTGLQSYCESKGLKVPTKAKISSDNIDTDAYNHIIIDEAITSQVTYTTAVLNVGINISGDTVKKDGVASFSMH</sequence>
<comment type="caution">
    <text evidence="2">The sequence shown here is derived from an EMBL/GenBank/DDBJ whole genome shotgun (WGS) entry which is preliminary data.</text>
</comment>
<dbReference type="InterPro" id="IPR014001">
    <property type="entry name" value="Helicase_ATP-bd"/>
</dbReference>
<dbReference type="Gene3D" id="3.40.50.300">
    <property type="entry name" value="P-loop containing nucleotide triphosphate hydrolases"/>
    <property type="match status" value="1"/>
</dbReference>
<feature type="domain" description="Helicase ATP-binding" evidence="1">
    <location>
        <begin position="608"/>
        <end position="794"/>
    </location>
</feature>
<dbReference type="EMBL" id="BBMM01000002">
    <property type="protein sequence ID" value="GAK99686.1"/>
    <property type="molecule type" value="Genomic_DNA"/>
</dbReference>
<dbReference type="Pfam" id="PF00270">
    <property type="entry name" value="DEAD"/>
    <property type="match status" value="1"/>
</dbReference>
<dbReference type="SUPFAM" id="SSF52540">
    <property type="entry name" value="P-loop containing nucleoside triphosphate hydrolases"/>
    <property type="match status" value="1"/>
</dbReference>
<dbReference type="InterPro" id="IPR011545">
    <property type="entry name" value="DEAD/DEAH_box_helicase_dom"/>
</dbReference>
<proteinExistence type="predicted"/>
<name>A0A090QW52_NONUL</name>
<dbReference type="Proteomes" id="UP000029226">
    <property type="component" value="Unassembled WGS sequence"/>
</dbReference>
<dbReference type="GO" id="GO:0005524">
    <property type="term" value="F:ATP binding"/>
    <property type="evidence" value="ECO:0007669"/>
    <property type="project" value="InterPro"/>
</dbReference>
<gene>
    <name evidence="2" type="ORF">JCM19314_3731</name>
</gene>
<evidence type="ECO:0000313" key="2">
    <source>
        <dbReference type="EMBL" id="GAK99686.1"/>
    </source>
</evidence>
<dbReference type="PROSITE" id="PS51192">
    <property type="entry name" value="HELICASE_ATP_BIND_1"/>
    <property type="match status" value="1"/>
</dbReference>
<organism evidence="2 3">
    <name type="scientific">Nonlabens ulvanivorans</name>
    <name type="common">Persicivirga ulvanivorans</name>
    <dbReference type="NCBI Taxonomy" id="906888"/>
    <lineage>
        <taxon>Bacteria</taxon>
        <taxon>Pseudomonadati</taxon>
        <taxon>Bacteroidota</taxon>
        <taxon>Flavobacteriia</taxon>
        <taxon>Flavobacteriales</taxon>
        <taxon>Flavobacteriaceae</taxon>
        <taxon>Nonlabens</taxon>
    </lineage>
</organism>
<accession>A0A090QW52</accession>
<evidence type="ECO:0000259" key="1">
    <source>
        <dbReference type="PROSITE" id="PS51192"/>
    </source>
</evidence>
<dbReference type="GO" id="GO:0003676">
    <property type="term" value="F:nucleic acid binding"/>
    <property type="evidence" value="ECO:0007669"/>
    <property type="project" value="InterPro"/>
</dbReference>
<reference evidence="2 3" key="1">
    <citation type="journal article" date="2014" name="Genome Announc.">
        <title>Draft Genome Sequences of Marine Flavobacterium Nonlabens Strains NR17, NR24, NR27, NR32, NR33, and Ara13.</title>
        <authorList>
            <person name="Nakanishi M."/>
            <person name="Meirelles P."/>
            <person name="Suzuki R."/>
            <person name="Takatani N."/>
            <person name="Mino S."/>
            <person name="Suda W."/>
            <person name="Oshima K."/>
            <person name="Hattori M."/>
            <person name="Ohkuma M."/>
            <person name="Hosokawa M."/>
            <person name="Miyashita K."/>
            <person name="Thompson F.L."/>
            <person name="Niwa A."/>
            <person name="Sawabe T."/>
            <person name="Sawabe T."/>
        </authorList>
    </citation>
    <scope>NUCLEOTIDE SEQUENCE [LARGE SCALE GENOMIC DNA]</scope>
    <source>
        <strain evidence="3">JCM19314</strain>
    </source>
</reference>
<dbReference type="AlphaFoldDB" id="A0A090QW52"/>
<dbReference type="InterPro" id="IPR027417">
    <property type="entry name" value="P-loop_NTPase"/>
</dbReference>
<evidence type="ECO:0000313" key="3">
    <source>
        <dbReference type="Proteomes" id="UP000029226"/>
    </source>
</evidence>